<feature type="transmembrane region" description="Helical" evidence="5">
    <location>
        <begin position="47"/>
        <end position="66"/>
    </location>
</feature>
<dbReference type="GO" id="GO:0016020">
    <property type="term" value="C:membrane"/>
    <property type="evidence" value="ECO:0007669"/>
    <property type="project" value="UniProtKB-SubCell"/>
</dbReference>
<gene>
    <name evidence="7" type="ORF">DWW18_08010</name>
    <name evidence="8" type="ORF">DXA50_20245</name>
</gene>
<dbReference type="EMBL" id="QSCR01000073">
    <property type="protein sequence ID" value="RGY10596.1"/>
    <property type="molecule type" value="Genomic_DNA"/>
</dbReference>
<dbReference type="OrthoDB" id="1454576at2"/>
<sequence>MWVAKLSNAYYKYFIIEWIIYIPCLLYMFFPGTLYYVPFIPNQIEHISISLGLILVMLIVILIRNFSLKRERIKLNQVDFWLACWFFYQLVSLYFTNSKISFEVVNQQVFLGLLYVFIRNININKHKYILFLLLFVVILQILYSYNVQFYYFIPGKKISQIHGTFFNVNLWGFYLSVTLISLLGGRNCFKTTWLKCIIYIYICLLIPFIILSNSRSAWFSCFIGVLYVLFSEYGIPKFTNHQKWLVYISTSIFFFFLFSFLYYYKIDSTRGRLFIWKVSFNMIINNPIGGIGIDGFKRTYMLFQEHYFAKHPNSIYAFLADNNYFAFNEYLKIVVEQGVIGLMLLGGVIYSLFQVKSKEVFTCTIKGIIISFLVFSLFSNPTSSFTIVSLIGCFVAMLSSRNTKSLQVNYKCFLGGTFVISILGILYFVFLIVPFMRSYQEWNKARSNCMYSSLKLIPNTIFIYHSDIGVVQGQILNNLQEYSRASVLLENINRNYPSYFSLLELGKSYKGLKKYHEAEVIWSRASKMVPLRFVPLYYLAKMHEERGETDKAKYYAKIILEKKIKVMTPELYRILREMTILNNK</sequence>
<dbReference type="InterPro" id="IPR011990">
    <property type="entry name" value="TPR-like_helical_dom_sf"/>
</dbReference>
<evidence type="ECO:0000313" key="8">
    <source>
        <dbReference type="EMBL" id="RGY10596.1"/>
    </source>
</evidence>
<evidence type="ECO:0000256" key="1">
    <source>
        <dbReference type="ARBA" id="ARBA00004141"/>
    </source>
</evidence>
<dbReference type="Gene3D" id="1.25.40.10">
    <property type="entry name" value="Tetratricopeptide repeat domain"/>
    <property type="match status" value="1"/>
</dbReference>
<dbReference type="InterPro" id="IPR007016">
    <property type="entry name" value="O-antigen_ligase-rel_domated"/>
</dbReference>
<evidence type="ECO:0000256" key="2">
    <source>
        <dbReference type="ARBA" id="ARBA00022692"/>
    </source>
</evidence>
<feature type="transmembrane region" description="Helical" evidence="5">
    <location>
        <begin position="101"/>
        <end position="118"/>
    </location>
</feature>
<proteinExistence type="predicted"/>
<evidence type="ECO:0000313" key="7">
    <source>
        <dbReference type="EMBL" id="RGV34614.1"/>
    </source>
</evidence>
<dbReference type="AlphaFoldDB" id="A0A412X2B5"/>
<dbReference type="PANTHER" id="PTHR37422">
    <property type="entry name" value="TEICHURONIC ACID BIOSYNTHESIS PROTEIN TUAE"/>
    <property type="match status" value="1"/>
</dbReference>
<feature type="transmembrane region" description="Helical" evidence="5">
    <location>
        <begin position="165"/>
        <end position="185"/>
    </location>
</feature>
<name>A0A412X2B5_9BACT</name>
<feature type="transmembrane region" description="Helical" evidence="5">
    <location>
        <begin position="244"/>
        <end position="264"/>
    </location>
</feature>
<protein>
    <submittedName>
        <fullName evidence="7">O-antigen ligase domain-containing protein</fullName>
    </submittedName>
</protein>
<evidence type="ECO:0000256" key="3">
    <source>
        <dbReference type="ARBA" id="ARBA00022989"/>
    </source>
</evidence>
<feature type="transmembrane region" description="Helical" evidence="5">
    <location>
        <begin position="78"/>
        <end position="95"/>
    </location>
</feature>
<dbReference type="SUPFAM" id="SSF48452">
    <property type="entry name" value="TPR-like"/>
    <property type="match status" value="1"/>
</dbReference>
<evidence type="ECO:0000259" key="6">
    <source>
        <dbReference type="Pfam" id="PF04932"/>
    </source>
</evidence>
<accession>A0A412X2B5</accession>
<feature type="transmembrane region" description="Helical" evidence="5">
    <location>
        <begin position="130"/>
        <end position="153"/>
    </location>
</feature>
<evidence type="ECO:0000313" key="10">
    <source>
        <dbReference type="Proteomes" id="UP000286063"/>
    </source>
</evidence>
<dbReference type="Pfam" id="PF04932">
    <property type="entry name" value="Wzy_C"/>
    <property type="match status" value="1"/>
</dbReference>
<evidence type="ECO:0000313" key="9">
    <source>
        <dbReference type="Proteomes" id="UP000283589"/>
    </source>
</evidence>
<dbReference type="RefSeq" id="WP_117722200.1">
    <property type="nucleotide sequence ID" value="NZ_QRZA01000007.1"/>
</dbReference>
<evidence type="ECO:0000256" key="5">
    <source>
        <dbReference type="SAM" id="Phobius"/>
    </source>
</evidence>
<dbReference type="EMBL" id="QRZA01000007">
    <property type="protein sequence ID" value="RGV34614.1"/>
    <property type="molecule type" value="Genomic_DNA"/>
</dbReference>
<organism evidence="7 9">
    <name type="scientific">Butyricimonas virosa</name>
    <dbReference type="NCBI Taxonomy" id="544645"/>
    <lineage>
        <taxon>Bacteria</taxon>
        <taxon>Pseudomonadati</taxon>
        <taxon>Bacteroidota</taxon>
        <taxon>Bacteroidia</taxon>
        <taxon>Bacteroidales</taxon>
        <taxon>Odoribacteraceae</taxon>
        <taxon>Butyricimonas</taxon>
    </lineage>
</organism>
<keyword evidence="4 5" id="KW-0472">Membrane</keyword>
<feature type="transmembrane region" description="Helical" evidence="5">
    <location>
        <begin position="192"/>
        <end position="211"/>
    </location>
</feature>
<feature type="transmembrane region" description="Helical" evidence="5">
    <location>
        <begin position="360"/>
        <end position="378"/>
    </location>
</feature>
<feature type="transmembrane region" description="Helical" evidence="5">
    <location>
        <begin position="333"/>
        <end position="353"/>
    </location>
</feature>
<dbReference type="GO" id="GO:0016874">
    <property type="term" value="F:ligase activity"/>
    <property type="evidence" value="ECO:0007669"/>
    <property type="project" value="UniProtKB-KW"/>
</dbReference>
<keyword evidence="2 5" id="KW-0812">Transmembrane</keyword>
<comment type="caution">
    <text evidence="7">The sequence shown here is derived from an EMBL/GenBank/DDBJ whole genome shotgun (WGS) entry which is preliminary data.</text>
</comment>
<dbReference type="PANTHER" id="PTHR37422:SF13">
    <property type="entry name" value="LIPOPOLYSACCHARIDE BIOSYNTHESIS PROTEIN PA4999-RELATED"/>
    <property type="match status" value="1"/>
</dbReference>
<evidence type="ECO:0000256" key="4">
    <source>
        <dbReference type="ARBA" id="ARBA00023136"/>
    </source>
</evidence>
<feature type="domain" description="O-antigen ligase-related" evidence="6">
    <location>
        <begin position="204"/>
        <end position="345"/>
    </location>
</feature>
<keyword evidence="3 5" id="KW-1133">Transmembrane helix</keyword>
<dbReference type="InterPro" id="IPR051533">
    <property type="entry name" value="WaaL-like"/>
</dbReference>
<dbReference type="Proteomes" id="UP000283589">
    <property type="component" value="Unassembled WGS sequence"/>
</dbReference>
<comment type="subcellular location">
    <subcellularLocation>
        <location evidence="1">Membrane</location>
        <topology evidence="1">Multi-pass membrane protein</topology>
    </subcellularLocation>
</comment>
<feature type="transmembrane region" description="Helical" evidence="5">
    <location>
        <begin position="412"/>
        <end position="436"/>
    </location>
</feature>
<feature type="transmembrane region" description="Helical" evidence="5">
    <location>
        <begin position="12"/>
        <end position="35"/>
    </location>
</feature>
<keyword evidence="7" id="KW-0436">Ligase</keyword>
<reference evidence="9 10" key="1">
    <citation type="submission" date="2018-08" db="EMBL/GenBank/DDBJ databases">
        <title>A genome reference for cultivated species of the human gut microbiota.</title>
        <authorList>
            <person name="Zou Y."/>
            <person name="Xue W."/>
            <person name="Luo G."/>
        </authorList>
    </citation>
    <scope>NUCLEOTIDE SEQUENCE [LARGE SCALE GENOMIC DNA]</scope>
    <source>
        <strain evidence="7 9">AF14-49</strain>
        <strain evidence="8 10">OF02-7</strain>
    </source>
</reference>
<dbReference type="Proteomes" id="UP000286063">
    <property type="component" value="Unassembled WGS sequence"/>
</dbReference>